<feature type="transmembrane region" description="Helical" evidence="7">
    <location>
        <begin position="44"/>
        <end position="65"/>
    </location>
</feature>
<feature type="transmembrane region" description="Helical" evidence="7">
    <location>
        <begin position="404"/>
        <end position="424"/>
    </location>
</feature>
<dbReference type="InterPro" id="IPR050250">
    <property type="entry name" value="Macrolide_Exporter_MacB"/>
</dbReference>
<feature type="domain" description="ABC3 transporter permease C-terminal" evidence="8">
    <location>
        <begin position="318"/>
        <end position="431"/>
    </location>
</feature>
<evidence type="ECO:0000259" key="9">
    <source>
        <dbReference type="Pfam" id="PF12704"/>
    </source>
</evidence>
<dbReference type="GO" id="GO:0022857">
    <property type="term" value="F:transmembrane transporter activity"/>
    <property type="evidence" value="ECO:0007669"/>
    <property type="project" value="TreeGrafter"/>
</dbReference>
<keyword evidence="3 7" id="KW-0812">Transmembrane</keyword>
<organism evidence="10 11">
    <name type="scientific">Actinomadura macrotermitis</name>
    <dbReference type="NCBI Taxonomy" id="2585200"/>
    <lineage>
        <taxon>Bacteria</taxon>
        <taxon>Bacillati</taxon>
        <taxon>Actinomycetota</taxon>
        <taxon>Actinomycetes</taxon>
        <taxon>Streptosporangiales</taxon>
        <taxon>Thermomonosporaceae</taxon>
        <taxon>Actinomadura</taxon>
    </lineage>
</organism>
<dbReference type="PANTHER" id="PTHR30572">
    <property type="entry name" value="MEMBRANE COMPONENT OF TRANSPORTER-RELATED"/>
    <property type="match status" value="1"/>
</dbReference>
<dbReference type="PANTHER" id="PTHR30572:SF4">
    <property type="entry name" value="ABC TRANSPORTER PERMEASE YTRF"/>
    <property type="match status" value="1"/>
</dbReference>
<sequence length="437" mass="45760">MIRVLHGDLSPRAWQSGARPSRLSWRDLISEATAGLTQRPGRSALTMLGTILGVSAFVAVLGLTATTSGQISQQFNVLTATTLTVSATADRAIEANSPNQPGQGDGAQAQAFPRDADHRITRLHGVVHAGTWRRIRFPGAVSITASPATRPGANGDIGAISSVLAASPGTLEAAEATVTQGTQYNAFHEARSELVAILGATAAQRLGITQLDSRPAVFINHRAFTVIGILGDTRQMPELLSSVLIPRSTADRVYGPPPQNNQGQMIIKTQLGAARLIASQAPTALRPDNPALFTAIPPPDPRGLHHQVTSDLTGLFLLLAAICLVIGAVGIANTTFVSVLERTGEIGLRRSLGARPCHIAIQFLTESTVLGLLGGMIGTSIAIGIVVVVALAQQWTAVLEPFTVLPAPLIGAFIGLLAGLYPALRAARIEPQEALRQ</sequence>
<evidence type="ECO:0000256" key="2">
    <source>
        <dbReference type="ARBA" id="ARBA00022475"/>
    </source>
</evidence>
<dbReference type="GO" id="GO:0016787">
    <property type="term" value="F:hydrolase activity"/>
    <property type="evidence" value="ECO:0007669"/>
    <property type="project" value="UniProtKB-KW"/>
</dbReference>
<dbReference type="GO" id="GO:0005886">
    <property type="term" value="C:plasma membrane"/>
    <property type="evidence" value="ECO:0007669"/>
    <property type="project" value="UniProtKB-SubCell"/>
</dbReference>
<keyword evidence="11" id="KW-1185">Reference proteome</keyword>
<reference evidence="10 11" key="1">
    <citation type="submission" date="2019-10" db="EMBL/GenBank/DDBJ databases">
        <title>Actinomadura rubteroloni sp. nov. and Actinomadura macrotermitis sp. nov., isolated from the gut of fungus growing-termite Macrotermes natalensis.</title>
        <authorList>
            <person name="Benndorf R."/>
            <person name="Martin K."/>
            <person name="Kuefner M."/>
            <person name="De Beer W."/>
            <person name="Kaster A.-K."/>
            <person name="Vollmers J."/>
            <person name="Poulsen M."/>
            <person name="Beemelmanns C."/>
        </authorList>
    </citation>
    <scope>NUCLEOTIDE SEQUENCE [LARGE SCALE GENOMIC DNA]</scope>
    <source>
        <strain evidence="10 11">RB68</strain>
    </source>
</reference>
<gene>
    <name evidence="10" type="primary">macB_6</name>
    <name evidence="10" type="ORF">ACRB68_33870</name>
</gene>
<evidence type="ECO:0000256" key="5">
    <source>
        <dbReference type="ARBA" id="ARBA00023136"/>
    </source>
</evidence>
<evidence type="ECO:0000256" key="4">
    <source>
        <dbReference type="ARBA" id="ARBA00022989"/>
    </source>
</evidence>
<dbReference type="Proteomes" id="UP000487268">
    <property type="component" value="Unassembled WGS sequence"/>
</dbReference>
<evidence type="ECO:0000313" key="11">
    <source>
        <dbReference type="Proteomes" id="UP000487268"/>
    </source>
</evidence>
<proteinExistence type="inferred from homology"/>
<keyword evidence="10" id="KW-0378">Hydrolase</keyword>
<comment type="caution">
    <text evidence="10">The sequence shown here is derived from an EMBL/GenBank/DDBJ whole genome shotgun (WGS) entry which is preliminary data.</text>
</comment>
<name>A0A7K0BXD0_9ACTN</name>
<dbReference type="AlphaFoldDB" id="A0A7K0BXD0"/>
<dbReference type="EC" id="3.6.3.-" evidence="10"/>
<dbReference type="Pfam" id="PF12704">
    <property type="entry name" value="MacB_PCD"/>
    <property type="match status" value="1"/>
</dbReference>
<keyword evidence="2" id="KW-1003">Cell membrane</keyword>
<feature type="domain" description="MacB-like periplasmic core" evidence="9">
    <location>
        <begin position="43"/>
        <end position="272"/>
    </location>
</feature>
<evidence type="ECO:0000313" key="10">
    <source>
        <dbReference type="EMBL" id="MQY05314.1"/>
    </source>
</evidence>
<evidence type="ECO:0000256" key="6">
    <source>
        <dbReference type="ARBA" id="ARBA00038076"/>
    </source>
</evidence>
<keyword evidence="5 7" id="KW-0472">Membrane</keyword>
<comment type="similarity">
    <text evidence="6">Belongs to the ABC-4 integral membrane protein family.</text>
</comment>
<evidence type="ECO:0000256" key="3">
    <source>
        <dbReference type="ARBA" id="ARBA00022692"/>
    </source>
</evidence>
<dbReference type="Pfam" id="PF02687">
    <property type="entry name" value="FtsX"/>
    <property type="match status" value="1"/>
</dbReference>
<keyword evidence="4 7" id="KW-1133">Transmembrane helix</keyword>
<dbReference type="EMBL" id="WEGH01000002">
    <property type="protein sequence ID" value="MQY05314.1"/>
    <property type="molecule type" value="Genomic_DNA"/>
</dbReference>
<dbReference type="GO" id="GO:0005524">
    <property type="term" value="F:ATP binding"/>
    <property type="evidence" value="ECO:0007669"/>
    <property type="project" value="UniProtKB-KW"/>
</dbReference>
<protein>
    <submittedName>
        <fullName evidence="10">Macrolide export ATP-binding/permease protein MacB</fullName>
        <ecNumber evidence="10">3.6.3.-</ecNumber>
    </submittedName>
</protein>
<feature type="transmembrane region" description="Helical" evidence="7">
    <location>
        <begin position="369"/>
        <end position="392"/>
    </location>
</feature>
<accession>A0A7K0BXD0</accession>
<dbReference type="InterPro" id="IPR025857">
    <property type="entry name" value="MacB_PCD"/>
</dbReference>
<comment type="subcellular location">
    <subcellularLocation>
        <location evidence="1">Cell membrane</location>
        <topology evidence="1">Multi-pass membrane protein</topology>
    </subcellularLocation>
</comment>
<feature type="transmembrane region" description="Helical" evidence="7">
    <location>
        <begin position="315"/>
        <end position="340"/>
    </location>
</feature>
<evidence type="ECO:0000256" key="1">
    <source>
        <dbReference type="ARBA" id="ARBA00004651"/>
    </source>
</evidence>
<keyword evidence="10" id="KW-0547">Nucleotide-binding</keyword>
<dbReference type="InterPro" id="IPR003838">
    <property type="entry name" value="ABC3_permease_C"/>
</dbReference>
<evidence type="ECO:0000259" key="8">
    <source>
        <dbReference type="Pfam" id="PF02687"/>
    </source>
</evidence>
<evidence type="ECO:0000256" key="7">
    <source>
        <dbReference type="SAM" id="Phobius"/>
    </source>
</evidence>
<keyword evidence="10" id="KW-0067">ATP-binding</keyword>